<evidence type="ECO:0000256" key="1">
    <source>
        <dbReference type="ARBA" id="ARBA00022679"/>
    </source>
</evidence>
<comment type="caution">
    <text evidence="4">The sequence shown here is derived from an EMBL/GenBank/DDBJ whole genome shotgun (WGS) entry which is preliminary data.</text>
</comment>
<dbReference type="GO" id="GO:0016747">
    <property type="term" value="F:acyltransferase activity, transferring groups other than amino-acyl groups"/>
    <property type="evidence" value="ECO:0007669"/>
    <property type="project" value="InterPro"/>
</dbReference>
<evidence type="ECO:0000259" key="3">
    <source>
        <dbReference type="PROSITE" id="PS51186"/>
    </source>
</evidence>
<proteinExistence type="predicted"/>
<reference evidence="4 5" key="1">
    <citation type="submission" date="2018-06" db="EMBL/GenBank/DDBJ databases">
        <title>Genomic Encyclopedia of Archaeal and Bacterial Type Strains, Phase II (KMG-II): from individual species to whole genera.</title>
        <authorList>
            <person name="Goeker M."/>
        </authorList>
    </citation>
    <scope>NUCLEOTIDE SEQUENCE [LARGE SCALE GENOMIC DNA]</scope>
    <source>
        <strain evidence="4 5">JCM 11668</strain>
    </source>
</reference>
<keyword evidence="1 4" id="KW-0808">Transferase</keyword>
<dbReference type="AlphaFoldDB" id="A0A318TGW2"/>
<evidence type="ECO:0000256" key="2">
    <source>
        <dbReference type="ARBA" id="ARBA00023315"/>
    </source>
</evidence>
<dbReference type="InterPro" id="IPR016181">
    <property type="entry name" value="Acyl_CoA_acyltransferase"/>
</dbReference>
<dbReference type="Proteomes" id="UP000248148">
    <property type="component" value="Unassembled WGS sequence"/>
</dbReference>
<evidence type="ECO:0000313" key="4">
    <source>
        <dbReference type="EMBL" id="PYF03117.1"/>
    </source>
</evidence>
<keyword evidence="2 4" id="KW-0012">Acyltransferase</keyword>
<gene>
    <name evidence="4" type="ORF">BJ122_10842</name>
</gene>
<dbReference type="EMBL" id="QJTI01000008">
    <property type="protein sequence ID" value="PYF03117.1"/>
    <property type="molecule type" value="Genomic_DNA"/>
</dbReference>
<keyword evidence="5" id="KW-1185">Reference proteome</keyword>
<evidence type="ECO:0000313" key="5">
    <source>
        <dbReference type="Proteomes" id="UP000248148"/>
    </source>
</evidence>
<dbReference type="PROSITE" id="PS51186">
    <property type="entry name" value="GNAT"/>
    <property type="match status" value="1"/>
</dbReference>
<dbReference type="Pfam" id="PF00583">
    <property type="entry name" value="Acetyltransf_1"/>
    <property type="match status" value="1"/>
</dbReference>
<dbReference type="InterPro" id="IPR000182">
    <property type="entry name" value="GNAT_dom"/>
</dbReference>
<dbReference type="RefSeq" id="WP_110780633.1">
    <property type="nucleotide sequence ID" value="NZ_QJTI01000008.1"/>
</dbReference>
<dbReference type="PANTHER" id="PTHR43072:SF23">
    <property type="entry name" value="UPF0039 PROTEIN C11D3.02C"/>
    <property type="match status" value="1"/>
</dbReference>
<dbReference type="SUPFAM" id="SSF55729">
    <property type="entry name" value="Acyl-CoA N-acyltransferases (Nat)"/>
    <property type="match status" value="1"/>
</dbReference>
<dbReference type="Gene3D" id="3.40.630.30">
    <property type="match status" value="1"/>
</dbReference>
<dbReference type="PANTHER" id="PTHR43072">
    <property type="entry name" value="N-ACETYLTRANSFERASE"/>
    <property type="match status" value="1"/>
</dbReference>
<sequence>MTPPHDDSIMAALIAADRSLSWRPITCHDQVFCREMFAADRSAMFAPLGLPPAMLNALLDHQWAAQHLGFADRYPDAEHLLIIRCEVAVGRLIAARRAHRDGPRALVVVDILISQAARNAGIGSAVLRSLERAALAQGASQIELSVLASNAGARRLYQRLGYIEGDGDAHLPLVKPLTAAPASASAAANRASPA</sequence>
<dbReference type="OrthoDB" id="7585366at2"/>
<accession>A0A318TGW2</accession>
<protein>
    <submittedName>
        <fullName evidence="4">L-amino acid N-acyltransferase YncA</fullName>
    </submittedName>
</protein>
<organism evidence="4 5">
    <name type="scientific">Rhodopseudomonas faecalis</name>
    <dbReference type="NCBI Taxonomy" id="99655"/>
    <lineage>
        <taxon>Bacteria</taxon>
        <taxon>Pseudomonadati</taxon>
        <taxon>Pseudomonadota</taxon>
        <taxon>Alphaproteobacteria</taxon>
        <taxon>Hyphomicrobiales</taxon>
        <taxon>Nitrobacteraceae</taxon>
        <taxon>Rhodopseudomonas</taxon>
    </lineage>
</organism>
<feature type="domain" description="N-acetyltransferase" evidence="3">
    <location>
        <begin position="20"/>
        <end position="178"/>
    </location>
</feature>
<name>A0A318TGW2_9BRAD</name>